<keyword evidence="6 7" id="KW-0472">Membrane</keyword>
<evidence type="ECO:0000256" key="2">
    <source>
        <dbReference type="ARBA" id="ARBA00004141"/>
    </source>
</evidence>
<comment type="similarity">
    <text evidence="3 7">Belongs to the PRA1 family.</text>
</comment>
<keyword evidence="4 7" id="KW-0812">Transmembrane</keyword>
<comment type="function">
    <text evidence="1 7">May be involved in both secretory and endocytic intracellular trafficking in the endosomal/prevacuolar compartments.</text>
</comment>
<protein>
    <recommendedName>
        <fullName evidence="7">PRA1 family protein</fullName>
    </recommendedName>
</protein>
<proteinExistence type="inferred from homology"/>
<dbReference type="InterPro" id="IPR004895">
    <property type="entry name" value="Prenylated_rab_accept_PRA1"/>
</dbReference>
<evidence type="ECO:0000256" key="6">
    <source>
        <dbReference type="ARBA" id="ARBA00023136"/>
    </source>
</evidence>
<dbReference type="PANTHER" id="PTHR12859">
    <property type="entry name" value="PRA1 PROTEIN"/>
    <property type="match status" value="1"/>
</dbReference>
<evidence type="ECO:0000256" key="1">
    <source>
        <dbReference type="ARBA" id="ARBA00002501"/>
    </source>
</evidence>
<name>A0AAW1QXI0_9CHLO</name>
<sequence>MDWSLVTPGELLASLQEVQWNEWPHNPAECFRSLILPRASWSDLSPRLKCNLYHFRTNYGLSLLLAQLIALRQSPTALTAVLMWSFGTLCLNNTFCNVLNVKTFKALRLISPRVARRLQMGGSSSIGLGAPQSRGRKQSRIGGMPRVLTVLVIWGAGGLLLFRSQRLISWTLGTLTGLSLILMHASMRSPNLKARLANARDEFRAVWRGYQADSRAYGQHDYLL</sequence>
<evidence type="ECO:0000313" key="9">
    <source>
        <dbReference type="Proteomes" id="UP001438707"/>
    </source>
</evidence>
<keyword evidence="7" id="KW-0813">Transport</keyword>
<organism evidence="8 9">
    <name type="scientific">Apatococcus lobatus</name>
    <dbReference type="NCBI Taxonomy" id="904363"/>
    <lineage>
        <taxon>Eukaryota</taxon>
        <taxon>Viridiplantae</taxon>
        <taxon>Chlorophyta</taxon>
        <taxon>core chlorophytes</taxon>
        <taxon>Trebouxiophyceae</taxon>
        <taxon>Chlorellales</taxon>
        <taxon>Chlorellaceae</taxon>
        <taxon>Apatococcus</taxon>
    </lineage>
</organism>
<keyword evidence="9" id="KW-1185">Reference proteome</keyword>
<comment type="caution">
    <text evidence="8">The sequence shown here is derived from an EMBL/GenBank/DDBJ whole genome shotgun (WGS) entry which is preliminary data.</text>
</comment>
<comment type="subcellular location">
    <subcellularLocation>
        <location evidence="2 7">Membrane</location>
        <topology evidence="2 7">Multi-pass membrane protein</topology>
    </subcellularLocation>
</comment>
<evidence type="ECO:0000256" key="5">
    <source>
        <dbReference type="ARBA" id="ARBA00022989"/>
    </source>
</evidence>
<dbReference type="GO" id="GO:0016020">
    <property type="term" value="C:membrane"/>
    <property type="evidence" value="ECO:0007669"/>
    <property type="project" value="UniProtKB-SubCell"/>
</dbReference>
<evidence type="ECO:0000256" key="3">
    <source>
        <dbReference type="ARBA" id="ARBA00006483"/>
    </source>
</evidence>
<dbReference type="Proteomes" id="UP001438707">
    <property type="component" value="Unassembled WGS sequence"/>
</dbReference>
<dbReference type="AlphaFoldDB" id="A0AAW1QXI0"/>
<evidence type="ECO:0000313" key="8">
    <source>
        <dbReference type="EMBL" id="KAK9825812.1"/>
    </source>
</evidence>
<accession>A0AAW1QXI0</accession>
<dbReference type="GO" id="GO:0016192">
    <property type="term" value="P:vesicle-mediated transport"/>
    <property type="evidence" value="ECO:0007669"/>
    <property type="project" value="UniProtKB-ARBA"/>
</dbReference>
<evidence type="ECO:0000256" key="7">
    <source>
        <dbReference type="RuleBase" id="RU363107"/>
    </source>
</evidence>
<feature type="transmembrane region" description="Helical" evidence="7">
    <location>
        <begin position="143"/>
        <end position="161"/>
    </location>
</feature>
<feature type="transmembrane region" description="Helical" evidence="7">
    <location>
        <begin position="167"/>
        <end position="185"/>
    </location>
</feature>
<dbReference type="PANTHER" id="PTHR12859:SF0">
    <property type="entry name" value="PRA1 FAMILY PROTEIN"/>
    <property type="match status" value="1"/>
</dbReference>
<dbReference type="EMBL" id="JALJOS010000023">
    <property type="protein sequence ID" value="KAK9825812.1"/>
    <property type="molecule type" value="Genomic_DNA"/>
</dbReference>
<keyword evidence="5 7" id="KW-1133">Transmembrane helix</keyword>
<dbReference type="Pfam" id="PF03208">
    <property type="entry name" value="PRA1"/>
    <property type="match status" value="1"/>
</dbReference>
<gene>
    <name evidence="8" type="ORF">WJX74_009635</name>
</gene>
<evidence type="ECO:0000256" key="4">
    <source>
        <dbReference type="ARBA" id="ARBA00022692"/>
    </source>
</evidence>
<reference evidence="8 9" key="1">
    <citation type="journal article" date="2024" name="Nat. Commun.">
        <title>Phylogenomics reveals the evolutionary origins of lichenization in chlorophyte algae.</title>
        <authorList>
            <person name="Puginier C."/>
            <person name="Libourel C."/>
            <person name="Otte J."/>
            <person name="Skaloud P."/>
            <person name="Haon M."/>
            <person name="Grisel S."/>
            <person name="Petersen M."/>
            <person name="Berrin J.G."/>
            <person name="Delaux P.M."/>
            <person name="Dal Grande F."/>
            <person name="Keller J."/>
        </authorList>
    </citation>
    <scope>NUCLEOTIDE SEQUENCE [LARGE SCALE GENOMIC DNA]</scope>
    <source>
        <strain evidence="8 9">SAG 2145</strain>
    </source>
</reference>
<dbReference type="GO" id="GO:0005783">
    <property type="term" value="C:endoplasmic reticulum"/>
    <property type="evidence" value="ECO:0007669"/>
    <property type="project" value="UniProtKB-ARBA"/>
</dbReference>